<accession>A4V7B2</accession>
<dbReference type="AlphaFoldDB" id="A4V7B2"/>
<proteinExistence type="predicted"/>
<geneLocation type="plasmid" evidence="1 2">
    <name>pQBR103</name>
</geneLocation>
<evidence type="ECO:0000313" key="2">
    <source>
        <dbReference type="Proteomes" id="UP000002332"/>
    </source>
</evidence>
<gene>
    <name evidence="1" type="ordered locus">pQBR0013</name>
</gene>
<keyword evidence="1" id="KW-0614">Plasmid</keyword>
<name>A4V7B2_PSEFS</name>
<protein>
    <submittedName>
        <fullName evidence="1">Uncharacterized protein</fullName>
    </submittedName>
</protein>
<dbReference type="Proteomes" id="UP000002332">
    <property type="component" value="Plasmid pQBR103"/>
</dbReference>
<evidence type="ECO:0000313" key="1">
    <source>
        <dbReference type="EMBL" id="CAM96045.1"/>
    </source>
</evidence>
<sequence length="96" mass="10453">MTESLVAHVVNPRVLNCCKGQTLSQTAKTCGLRFVISTQNDANPEQIQSSVNASDCFHQCFHIWSLLPAVHRNKFGFNPGTVPGRVSSVNSNKNPA</sequence>
<dbReference type="EMBL" id="AM235768">
    <property type="protein sequence ID" value="CAM96045.1"/>
    <property type="molecule type" value="Genomic_DNA"/>
</dbReference>
<organism evidence="1 2">
    <name type="scientific">Pseudomonas fluorescens (strain SBW25)</name>
    <dbReference type="NCBI Taxonomy" id="216595"/>
    <lineage>
        <taxon>Bacteria</taxon>
        <taxon>Pseudomonadati</taxon>
        <taxon>Pseudomonadota</taxon>
        <taxon>Gammaproteobacteria</taxon>
        <taxon>Pseudomonadales</taxon>
        <taxon>Pseudomonadaceae</taxon>
        <taxon>Pseudomonas</taxon>
    </lineage>
</organism>
<reference evidence="1 2" key="1">
    <citation type="journal article" date="2007" name="ISME J.">
        <title>Sequence-based analysis of pQBR103; a representative of a unique, transfer-proficient mega plasmid resident in the microbial community of sugar beet.</title>
        <authorList>
            <person name="Tett A."/>
            <person name="Spiers A.J."/>
            <person name="Crossman L.C."/>
            <person name="Ager D."/>
            <person name="Ciric L."/>
            <person name="Dow J.M."/>
            <person name="Fry J.C."/>
            <person name="Harris D."/>
            <person name="Lilley A."/>
            <person name="Oliver A."/>
            <person name="Parkhill J."/>
            <person name="Quail M.A."/>
            <person name="Rainey P.B."/>
            <person name="Saunders N.J."/>
            <person name="Seeger K."/>
            <person name="Snyder L.A.S."/>
            <person name="Squares R."/>
            <person name="Thomas C.M."/>
            <person name="Turner S.L."/>
            <person name="Zhang X.-X."/>
            <person name="Field D."/>
            <person name="Bailey M.J."/>
        </authorList>
    </citation>
    <scope>NUCLEOTIDE SEQUENCE [LARGE SCALE GENOMIC DNA]</scope>
    <source>
        <strain evidence="1 2">SBW25</strain>
    </source>
</reference>